<gene>
    <name evidence="2" type="ORF">NL394_18285</name>
</gene>
<dbReference type="SUPFAM" id="SSF81442">
    <property type="entry name" value="Cytochrome c oxidase subunit I-like"/>
    <property type="match status" value="1"/>
</dbReference>
<dbReference type="AlphaFoldDB" id="A0AAX3EFV4"/>
<dbReference type="Proteomes" id="UP001163293">
    <property type="component" value="Chromosome"/>
</dbReference>
<dbReference type="RefSeq" id="WP_062097936.1">
    <property type="nucleotide sequence ID" value="NZ_CP014574.1"/>
</dbReference>
<proteinExistence type="predicted"/>
<dbReference type="EMBL" id="CP101185">
    <property type="protein sequence ID" value="UYV96972.1"/>
    <property type="molecule type" value="Genomic_DNA"/>
</dbReference>
<keyword evidence="3" id="KW-1185">Reference proteome</keyword>
<keyword evidence="1" id="KW-1133">Transmembrane helix</keyword>
<evidence type="ECO:0000313" key="2">
    <source>
        <dbReference type="EMBL" id="UYV96972.1"/>
    </source>
</evidence>
<dbReference type="GeneID" id="79883636"/>
<keyword evidence="1" id="KW-0472">Membrane</keyword>
<protein>
    <submittedName>
        <fullName evidence="2">Uncharacterized protein</fullName>
    </submittedName>
</protein>
<evidence type="ECO:0000313" key="3">
    <source>
        <dbReference type="Proteomes" id="UP001163293"/>
    </source>
</evidence>
<sequence>MGDNNTPGEHHSPHPARKFRAAVVPLLGLITVAVGVAVAWTSLNAEVGWFAYAPLSNEVFVGNNGSFLSNETQLGVAISVVGLLALSFWAGLAIGRRR</sequence>
<feature type="transmembrane region" description="Helical" evidence="1">
    <location>
        <begin position="74"/>
        <end position="94"/>
    </location>
</feature>
<keyword evidence="1" id="KW-0812">Transmembrane</keyword>
<dbReference type="InterPro" id="IPR036927">
    <property type="entry name" value="Cyt_c_oxase-like_su1_sf"/>
</dbReference>
<reference evidence="2" key="1">
    <citation type="submission" date="2022-07" db="EMBL/GenBank/DDBJ databases">
        <authorList>
            <person name="Wu T."/>
        </authorList>
    </citation>
    <scope>NUCLEOTIDE SEQUENCE</scope>
    <source>
        <strain evidence="2">SD-1</strain>
    </source>
</reference>
<name>A0AAX3EFV4_PAEUR</name>
<evidence type="ECO:0000256" key="1">
    <source>
        <dbReference type="SAM" id="Phobius"/>
    </source>
</evidence>
<feature type="transmembrane region" description="Helical" evidence="1">
    <location>
        <begin position="21"/>
        <end position="40"/>
    </location>
</feature>
<accession>A0AAX3EFV4</accession>
<organism evidence="2 3">
    <name type="scientific">Paenarthrobacter ureafaciens</name>
    <dbReference type="NCBI Taxonomy" id="37931"/>
    <lineage>
        <taxon>Bacteria</taxon>
        <taxon>Bacillati</taxon>
        <taxon>Actinomycetota</taxon>
        <taxon>Actinomycetes</taxon>
        <taxon>Micrococcales</taxon>
        <taxon>Micrococcaceae</taxon>
        <taxon>Paenarthrobacter</taxon>
    </lineage>
</organism>